<dbReference type="InterPro" id="IPR003462">
    <property type="entry name" value="ODC_Mu_crystall"/>
</dbReference>
<proteinExistence type="inferred from homology"/>
<evidence type="ECO:0000313" key="5">
    <source>
        <dbReference type="EMBL" id="HGM07076.1"/>
    </source>
</evidence>
<dbReference type="InterPro" id="IPR012742">
    <property type="entry name" value="Ala_DH_archaeglobus"/>
</dbReference>
<dbReference type="PIRSF" id="PIRSF001439">
    <property type="entry name" value="CryM"/>
    <property type="match status" value="1"/>
</dbReference>
<keyword evidence="1 3" id="KW-0560">Oxidoreductase</keyword>
<dbReference type="EMBL" id="DTCA01000051">
    <property type="protein sequence ID" value="HGM07076.1"/>
    <property type="molecule type" value="Genomic_DNA"/>
</dbReference>
<dbReference type="EC" id="1.4.1.1" evidence="3 4"/>
<dbReference type="PANTHER" id="PTHR13812:SF19">
    <property type="entry name" value="KETIMINE REDUCTASE MU-CRYSTALLIN"/>
    <property type="match status" value="1"/>
</dbReference>
<evidence type="ECO:0000256" key="2">
    <source>
        <dbReference type="ARBA" id="ARBA00023027"/>
    </source>
</evidence>
<sequence length="327" mass="36149">MEIPVLSDKDVADIMDMSRVVELIEIVFREKGLKRVQMPPKVYLFFDKYQGDLRAMPAYLESLDIAGVKLVNSHPMNPNLYNLPTVMATILLFDPKTGRPLCIMNGTLITGARTGAAAAVATKYLANPDATSIGIIGAGFLAKFHIEAFSKIVDMEKIYIYDAVKPKAEKLAKETEERLGIKTITVDTPREAIEPVDILATLTPSRKPIVKNEWIHEGMHINAMGADAPGKQELDPEILKRAKIVVDDVEQAIHSGEINVPITQKIISIKDIYAELGEIVTGIKKGRETDKEITIFDSTGLAIQDVIVAHYIYTKALERGKVQKISL</sequence>
<gene>
    <name evidence="3" type="primary">ala</name>
    <name evidence="5" type="ORF">ENU31_01510</name>
</gene>
<feature type="binding site" evidence="3">
    <location>
        <position position="113"/>
    </location>
    <ligand>
        <name>NAD(+)</name>
        <dbReference type="ChEBI" id="CHEBI:57540"/>
    </ligand>
</feature>
<dbReference type="GO" id="GO:0000286">
    <property type="term" value="F:alanine dehydrogenase activity"/>
    <property type="evidence" value="ECO:0007669"/>
    <property type="project" value="UniProtKB-UniRule"/>
</dbReference>
<dbReference type="InterPro" id="IPR028609">
    <property type="entry name" value="AlaDH_arch-typ"/>
</dbReference>
<dbReference type="InterPro" id="IPR023401">
    <property type="entry name" value="ODC_N"/>
</dbReference>
<comment type="catalytic activity">
    <reaction evidence="3">
        <text>L-alanine + NAD(+) + H2O = pyruvate + NH4(+) + NADH + H(+)</text>
        <dbReference type="Rhea" id="RHEA:18405"/>
        <dbReference type="ChEBI" id="CHEBI:15361"/>
        <dbReference type="ChEBI" id="CHEBI:15377"/>
        <dbReference type="ChEBI" id="CHEBI:15378"/>
        <dbReference type="ChEBI" id="CHEBI:28938"/>
        <dbReference type="ChEBI" id="CHEBI:57540"/>
        <dbReference type="ChEBI" id="CHEBI:57945"/>
        <dbReference type="ChEBI" id="CHEBI:57972"/>
        <dbReference type="EC" id="1.4.1.1"/>
    </reaction>
</comment>
<dbReference type="NCBIfam" id="TIGR02371">
    <property type="entry name" value="ala_DH_arch"/>
    <property type="match status" value="1"/>
</dbReference>
<dbReference type="FunFam" id="3.30.1780.10:FF:000002">
    <property type="entry name" value="Ornithine cyclodeaminase"/>
    <property type="match status" value="1"/>
</dbReference>
<reference evidence="5" key="1">
    <citation type="journal article" date="2020" name="mSystems">
        <title>Genome- and Community-Level Interaction Insights into Carbon Utilization and Element Cycling Functions of Hydrothermarchaeota in Hydrothermal Sediment.</title>
        <authorList>
            <person name="Zhou Z."/>
            <person name="Liu Y."/>
            <person name="Xu W."/>
            <person name="Pan J."/>
            <person name="Luo Z.H."/>
            <person name="Li M."/>
        </authorList>
    </citation>
    <scope>NUCLEOTIDE SEQUENCE [LARGE SCALE GENOMIC DNA]</scope>
    <source>
        <strain evidence="5">SpSt-658</strain>
    </source>
</reference>
<name>A0A7C4H4F9_9CREN</name>
<organism evidence="5">
    <name type="scientific">Ignisphaera aggregans</name>
    <dbReference type="NCBI Taxonomy" id="334771"/>
    <lineage>
        <taxon>Archaea</taxon>
        <taxon>Thermoproteota</taxon>
        <taxon>Thermoprotei</taxon>
        <taxon>Desulfurococcales</taxon>
        <taxon>Desulfurococcaceae</taxon>
        <taxon>Ignisphaera</taxon>
    </lineage>
</organism>
<evidence type="ECO:0000256" key="4">
    <source>
        <dbReference type="NCBIfam" id="TIGR02371"/>
    </source>
</evidence>
<dbReference type="GO" id="GO:0005737">
    <property type="term" value="C:cytoplasm"/>
    <property type="evidence" value="ECO:0007669"/>
    <property type="project" value="TreeGrafter"/>
</dbReference>
<comment type="caution">
    <text evidence="3">Lacks conserved residue(s) required for the propagation of feature annotation.</text>
</comment>
<keyword evidence="2 3" id="KW-0520">NAD</keyword>
<protein>
    <recommendedName>
        <fullName evidence="3 4">Alanine dehydrogenase</fullName>
        <shortName evidence="3">AlaDH</shortName>
        <ecNumber evidence="3 4">1.4.1.1</ecNumber>
    </recommendedName>
</protein>
<dbReference type="PANTHER" id="PTHR13812">
    <property type="entry name" value="KETIMINE REDUCTASE MU-CRYSTALLIN"/>
    <property type="match status" value="1"/>
</dbReference>
<feature type="active site" description="Proton donor/acceptor" evidence="3">
    <location>
        <position position="69"/>
    </location>
</feature>
<dbReference type="GO" id="GO:0051287">
    <property type="term" value="F:NAD binding"/>
    <property type="evidence" value="ECO:0007669"/>
    <property type="project" value="UniProtKB-UniRule"/>
</dbReference>
<dbReference type="FunFam" id="3.40.50.720:FF:000311">
    <property type="entry name" value="Ornithine cyclodeaminase"/>
    <property type="match status" value="1"/>
</dbReference>
<accession>A0A7C4H4F9</accession>
<dbReference type="AlphaFoldDB" id="A0A7C4H4F9"/>
<keyword evidence="3" id="KW-0547">Nucleotide-binding</keyword>
<dbReference type="Pfam" id="PF02423">
    <property type="entry name" value="OCD_Mu_crystall"/>
    <property type="match status" value="1"/>
</dbReference>
<dbReference type="Gene3D" id="3.30.1780.10">
    <property type="entry name" value="ornithine cyclodeaminase, domain 1"/>
    <property type="match status" value="1"/>
</dbReference>
<comment type="caution">
    <text evidence="5">The sequence shown here is derived from an EMBL/GenBank/DDBJ whole genome shotgun (WGS) entry which is preliminary data.</text>
</comment>
<dbReference type="SUPFAM" id="SSF51735">
    <property type="entry name" value="NAD(P)-binding Rossmann-fold domains"/>
    <property type="match status" value="1"/>
</dbReference>
<feature type="binding site" evidence="3">
    <location>
        <position position="298"/>
    </location>
    <ligand>
        <name>NAD(+)</name>
        <dbReference type="ChEBI" id="CHEBI:57540"/>
    </ligand>
</feature>
<evidence type="ECO:0000256" key="1">
    <source>
        <dbReference type="ARBA" id="ARBA00023002"/>
    </source>
</evidence>
<dbReference type="Gene3D" id="3.40.50.720">
    <property type="entry name" value="NAD(P)-binding Rossmann-like Domain"/>
    <property type="match status" value="1"/>
</dbReference>
<evidence type="ECO:0000256" key="3">
    <source>
        <dbReference type="HAMAP-Rule" id="MF_00935"/>
    </source>
</evidence>
<comment type="similarity">
    <text evidence="3">Belongs to the ornithine cyclodeaminase/mu-crystallin family. Archaeal alanine dehydrogenase subfamily.</text>
</comment>
<dbReference type="GO" id="GO:0006522">
    <property type="term" value="P:alanine metabolic process"/>
    <property type="evidence" value="ECO:0007669"/>
    <property type="project" value="UniProtKB-UniRule"/>
</dbReference>
<comment type="function">
    <text evidence="3">Catalyzes the NAD(+)-dependent oxidative deamination of L-alanine to pyruvate, and the reverse reaction, the reductive amination of pyruvate.</text>
</comment>
<dbReference type="InterPro" id="IPR036291">
    <property type="entry name" value="NAD(P)-bd_dom_sf"/>
</dbReference>
<dbReference type="HAMAP" id="MF_00935">
    <property type="entry name" value="AlaDH_arch"/>
    <property type="match status" value="1"/>
</dbReference>
<feature type="binding site" evidence="3">
    <location>
        <position position="231"/>
    </location>
    <ligand>
        <name>NAD(+)</name>
        <dbReference type="ChEBI" id="CHEBI:57540"/>
    </ligand>
</feature>
<feature type="binding site" evidence="3">
    <location>
        <begin position="225"/>
        <end position="227"/>
    </location>
    <ligand>
        <name>NAD(+)</name>
        <dbReference type="ChEBI" id="CHEBI:57540"/>
    </ligand>
</feature>